<feature type="transmembrane region" description="Helical" evidence="8">
    <location>
        <begin position="369"/>
        <end position="390"/>
    </location>
</feature>
<gene>
    <name evidence="10" type="ORF">C4541_09750</name>
</gene>
<evidence type="ECO:0000256" key="1">
    <source>
        <dbReference type="ARBA" id="ARBA00004651"/>
    </source>
</evidence>
<dbReference type="GO" id="GO:0005886">
    <property type="term" value="C:plasma membrane"/>
    <property type="evidence" value="ECO:0007669"/>
    <property type="project" value="UniProtKB-SubCell"/>
</dbReference>
<evidence type="ECO:0000256" key="3">
    <source>
        <dbReference type="ARBA" id="ARBA00022676"/>
    </source>
</evidence>
<dbReference type="GO" id="GO:0016763">
    <property type="term" value="F:pentosyltransferase activity"/>
    <property type="evidence" value="ECO:0007669"/>
    <property type="project" value="TreeGrafter"/>
</dbReference>
<evidence type="ECO:0000256" key="4">
    <source>
        <dbReference type="ARBA" id="ARBA00022679"/>
    </source>
</evidence>
<keyword evidence="3" id="KW-0328">Glycosyltransferase</keyword>
<keyword evidence="6 8" id="KW-1133">Transmembrane helix</keyword>
<feature type="transmembrane region" description="Helical" evidence="8">
    <location>
        <begin position="453"/>
        <end position="471"/>
    </location>
</feature>
<evidence type="ECO:0000256" key="2">
    <source>
        <dbReference type="ARBA" id="ARBA00022475"/>
    </source>
</evidence>
<dbReference type="PANTHER" id="PTHR33908:SF3">
    <property type="entry name" value="UNDECAPRENYL PHOSPHATE-ALPHA-4-AMINO-4-DEOXY-L-ARABINOSE ARABINOSYL TRANSFERASE"/>
    <property type="match status" value="1"/>
</dbReference>
<keyword evidence="4 10" id="KW-0808">Transferase</keyword>
<dbReference type="AlphaFoldDB" id="A0A3A4QUK6"/>
<feature type="transmembrane region" description="Helical" evidence="8">
    <location>
        <begin position="72"/>
        <end position="92"/>
    </location>
</feature>
<evidence type="ECO:0000256" key="8">
    <source>
        <dbReference type="SAM" id="Phobius"/>
    </source>
</evidence>
<evidence type="ECO:0000259" key="9">
    <source>
        <dbReference type="Pfam" id="PF13231"/>
    </source>
</evidence>
<keyword evidence="7 8" id="KW-0472">Membrane</keyword>
<dbReference type="PANTHER" id="PTHR33908">
    <property type="entry name" value="MANNOSYLTRANSFERASE YKCB-RELATED"/>
    <property type="match status" value="1"/>
</dbReference>
<dbReference type="InterPro" id="IPR050297">
    <property type="entry name" value="LipidA_mod_glycosyltrf_83"/>
</dbReference>
<dbReference type="GO" id="GO:0009103">
    <property type="term" value="P:lipopolysaccharide biosynthetic process"/>
    <property type="evidence" value="ECO:0007669"/>
    <property type="project" value="UniProtKB-ARBA"/>
</dbReference>
<reference evidence="10 11" key="1">
    <citation type="journal article" date="2017" name="ISME J.">
        <title>Energy and carbon metabolisms in a deep terrestrial subsurface fluid microbial community.</title>
        <authorList>
            <person name="Momper L."/>
            <person name="Jungbluth S.P."/>
            <person name="Lee M.D."/>
            <person name="Amend J.P."/>
        </authorList>
    </citation>
    <scope>NUCLEOTIDE SEQUENCE [LARGE SCALE GENOMIC DNA]</scope>
    <source>
        <strain evidence="10">SURF_26</strain>
    </source>
</reference>
<feature type="transmembrane region" description="Helical" evidence="8">
    <location>
        <begin position="144"/>
        <end position="162"/>
    </location>
</feature>
<dbReference type="InterPro" id="IPR038731">
    <property type="entry name" value="RgtA/B/C-like"/>
</dbReference>
<keyword evidence="2" id="KW-1003">Cell membrane</keyword>
<evidence type="ECO:0000256" key="6">
    <source>
        <dbReference type="ARBA" id="ARBA00022989"/>
    </source>
</evidence>
<name>A0A3A4QUK6_9BACT</name>
<evidence type="ECO:0000256" key="7">
    <source>
        <dbReference type="ARBA" id="ARBA00023136"/>
    </source>
</evidence>
<protein>
    <submittedName>
        <fullName evidence="10">Glycosyltransferase family 39 protein</fullName>
    </submittedName>
</protein>
<feature type="transmembrane region" description="Helical" evidence="8">
    <location>
        <begin position="265"/>
        <end position="290"/>
    </location>
</feature>
<dbReference type="Proteomes" id="UP000266426">
    <property type="component" value="Unassembled WGS sequence"/>
</dbReference>
<feature type="transmembrane region" description="Helical" evidence="8">
    <location>
        <begin position="211"/>
        <end position="230"/>
    </location>
</feature>
<dbReference type="EMBL" id="QZJZ01000077">
    <property type="protein sequence ID" value="RJP57640.1"/>
    <property type="molecule type" value="Genomic_DNA"/>
</dbReference>
<accession>A0A3A4QUK6</accession>
<feature type="transmembrane region" description="Helical" evidence="8">
    <location>
        <begin position="12"/>
        <end position="29"/>
    </location>
</feature>
<feature type="transmembrane region" description="Helical" evidence="8">
    <location>
        <begin position="97"/>
        <end position="114"/>
    </location>
</feature>
<feature type="domain" description="Glycosyltransferase RgtA/B/C/D-like" evidence="9">
    <location>
        <begin position="69"/>
        <end position="229"/>
    </location>
</feature>
<evidence type="ECO:0000313" key="10">
    <source>
        <dbReference type="EMBL" id="RJP57640.1"/>
    </source>
</evidence>
<evidence type="ECO:0000313" key="11">
    <source>
        <dbReference type="Proteomes" id="UP000266426"/>
    </source>
</evidence>
<feature type="transmembrane region" description="Helical" evidence="8">
    <location>
        <begin position="426"/>
        <end position="446"/>
    </location>
</feature>
<comment type="caution">
    <text evidence="10">The sequence shown here is derived from an EMBL/GenBank/DDBJ whole genome shotgun (WGS) entry which is preliminary data.</text>
</comment>
<organism evidence="10 11">
    <name type="scientific">Candidatus Auribacter fodinae</name>
    <dbReference type="NCBI Taxonomy" id="2093366"/>
    <lineage>
        <taxon>Bacteria</taxon>
        <taxon>Pseudomonadati</taxon>
        <taxon>Candidatus Auribacterota</taxon>
        <taxon>Candidatus Auribacteria</taxon>
        <taxon>Candidatus Auribacterales</taxon>
        <taxon>Candidatus Auribacteraceae</taxon>
        <taxon>Candidatus Auribacter</taxon>
    </lineage>
</organism>
<dbReference type="Pfam" id="PF13231">
    <property type="entry name" value="PMT_2"/>
    <property type="match status" value="1"/>
</dbReference>
<evidence type="ECO:0000256" key="5">
    <source>
        <dbReference type="ARBA" id="ARBA00022692"/>
    </source>
</evidence>
<feature type="transmembrane region" description="Helical" evidence="8">
    <location>
        <begin position="174"/>
        <end position="199"/>
    </location>
</feature>
<feature type="transmembrane region" description="Helical" evidence="8">
    <location>
        <begin position="311"/>
        <end position="332"/>
    </location>
</feature>
<sequence length="581" mass="67145">MKDRLMQNQYLLLLILITWTSTLFFINLGEKALWSAQEARNALAATTMLKGPVDEWIIPTIAFEKSTQKPVFFYWLVAVSCWIGQTISALWVRVPSALSGLLSVLYVFLFISRLKDAKTGFITALILSTSVKFLAMSRTSRIDIFLSLCMTITLCELFLFFLNKRRFHLLAATFFTGIAVLCKGPVGLILPGVIIVAFLWTQNDLRSIRLLFHPMAIAVFLLTVLPYYIFATIVTDGSFLYDFIIRHNIERFTGIEGTFGKRKPVWFYIPHLLAGLIPWTLFLPLFGWYYRFEKRIKALFSVRHSASPQDNSFAFFLFIWFACVFAFFSLASFKRSDYILPAYTPAVMLIGVMLGDFSFLKKHRRWLKTIIVAVSIILVLQLPLFFVIGFKQFPDYLFSINLVDTYFNSNDKATLTAISDFIRGHIIVLPVISVISICILIAGLIVSGKKIRLSLISFAAVAGMSYIFYFSKLEPVVDEYRTLEPFANNVNSLVNPHALVMYHFWNHQLYFYLNREVEVIYFPHEMEEYCNTHDQSFIIAEQKWYDYLSDEMKARIEILHTTPELHSKHLLLLHTKRTPQH</sequence>
<feature type="transmembrane region" description="Helical" evidence="8">
    <location>
        <begin position="338"/>
        <end position="357"/>
    </location>
</feature>
<keyword evidence="5 8" id="KW-0812">Transmembrane</keyword>
<proteinExistence type="predicted"/>
<dbReference type="GO" id="GO:0010041">
    <property type="term" value="P:response to iron(III) ion"/>
    <property type="evidence" value="ECO:0007669"/>
    <property type="project" value="TreeGrafter"/>
</dbReference>
<comment type="subcellular location">
    <subcellularLocation>
        <location evidence="1">Cell membrane</location>
        <topology evidence="1">Multi-pass membrane protein</topology>
    </subcellularLocation>
</comment>